<keyword evidence="4" id="KW-1185">Reference proteome</keyword>
<accession>A8X2B6</accession>
<feature type="domain" description="Receptor L-domain" evidence="2">
    <location>
        <begin position="903"/>
        <end position="1015"/>
    </location>
</feature>
<evidence type="ECO:0000256" key="1">
    <source>
        <dbReference type="SAM" id="SignalP"/>
    </source>
</evidence>
<feature type="domain" description="Receptor L-domain" evidence="2">
    <location>
        <begin position="572"/>
        <end position="666"/>
    </location>
</feature>
<keyword evidence="1" id="KW-0732">Signal</keyword>
<feature type="signal peptide" evidence="1">
    <location>
        <begin position="1"/>
        <end position="17"/>
    </location>
</feature>
<protein>
    <submittedName>
        <fullName evidence="3">Protein CBG06480</fullName>
    </submittedName>
</protein>
<dbReference type="PANTHER" id="PTHR21662">
    <property type="entry name" value="RECEPTOR PROTEIN-TYROSINE KINASE"/>
    <property type="match status" value="1"/>
</dbReference>
<dbReference type="AlphaFoldDB" id="A8X2B6"/>
<dbReference type="PANTHER" id="PTHR21662:SF60">
    <property type="entry name" value="RECEPTOR L-DOMAIN DOMAIN-CONTAINING PROTEIN"/>
    <property type="match status" value="1"/>
</dbReference>
<dbReference type="Proteomes" id="UP000008549">
    <property type="component" value="Unassembled WGS sequence"/>
</dbReference>
<feature type="domain" description="Receptor L-domain" evidence="2">
    <location>
        <begin position="250"/>
        <end position="331"/>
    </location>
</feature>
<dbReference type="HOGENOM" id="CLU_261017_0_0_1"/>
<dbReference type="InParanoid" id="A8X2B6"/>
<dbReference type="Gene3D" id="3.80.20.20">
    <property type="entry name" value="Receptor L-domain"/>
    <property type="match status" value="5"/>
</dbReference>
<dbReference type="OMA" id="TVCAPYG"/>
<dbReference type="EMBL" id="HE601320">
    <property type="protein sequence ID" value="CAP26776.2"/>
    <property type="molecule type" value="Genomic_DNA"/>
</dbReference>
<dbReference type="InterPro" id="IPR000494">
    <property type="entry name" value="Rcpt_L-dom"/>
</dbReference>
<reference evidence="3 4" key="2">
    <citation type="journal article" date="2011" name="PLoS Genet.">
        <title>Caenorhabditis briggsae recombinant inbred line genotypes reveal inter-strain incompatibility and the evolution of recombination.</title>
        <authorList>
            <person name="Ross J.A."/>
            <person name="Koboldt D.C."/>
            <person name="Staisch J.E."/>
            <person name="Chamberlin H.M."/>
            <person name="Gupta B.P."/>
            <person name="Miller R.D."/>
            <person name="Baird S.E."/>
            <person name="Haag E.S."/>
        </authorList>
    </citation>
    <scope>NUCLEOTIDE SEQUENCE [LARGE SCALE GENOMIC DNA]</scope>
    <source>
        <strain evidence="3 4">AF16</strain>
    </source>
</reference>
<dbReference type="InterPro" id="IPR053079">
    <property type="entry name" value="SPS2_domain"/>
</dbReference>
<feature type="domain" description="Receptor L-domain" evidence="2">
    <location>
        <begin position="399"/>
        <end position="477"/>
    </location>
</feature>
<dbReference type="WormBase" id="CBG06480">
    <property type="protein sequence ID" value="CBP49306"/>
    <property type="gene ID" value="WBGene00028747"/>
    <property type="gene designation" value="Cbr-irld-11.1"/>
</dbReference>
<dbReference type="STRING" id="6238.A8X2B6"/>
<evidence type="ECO:0000313" key="5">
    <source>
        <dbReference type="WormBase" id="CBG06480"/>
    </source>
</evidence>
<evidence type="ECO:0000313" key="4">
    <source>
        <dbReference type="Proteomes" id="UP000008549"/>
    </source>
</evidence>
<gene>
    <name evidence="5" type="primary">irld-11.1</name>
    <name evidence="3 5" type="ORF">CBG06480</name>
    <name evidence="3" type="ORF">CBG_06480</name>
</gene>
<name>A8X2B6_CAEBR</name>
<feature type="domain" description="Receptor L-domain" evidence="2">
    <location>
        <begin position="722"/>
        <end position="814"/>
    </location>
</feature>
<organism evidence="3 4">
    <name type="scientific">Caenorhabditis briggsae</name>
    <dbReference type="NCBI Taxonomy" id="6238"/>
    <lineage>
        <taxon>Eukaryota</taxon>
        <taxon>Metazoa</taxon>
        <taxon>Ecdysozoa</taxon>
        <taxon>Nematoda</taxon>
        <taxon>Chromadorea</taxon>
        <taxon>Rhabditida</taxon>
        <taxon>Rhabditina</taxon>
        <taxon>Rhabditomorpha</taxon>
        <taxon>Rhabditoidea</taxon>
        <taxon>Rhabditidae</taxon>
        <taxon>Peloderinae</taxon>
        <taxon>Caenorhabditis</taxon>
    </lineage>
</organism>
<proteinExistence type="predicted"/>
<dbReference type="eggNOG" id="ENOG502TGJQ">
    <property type="taxonomic scope" value="Eukaryota"/>
</dbReference>
<dbReference type="InterPro" id="IPR036941">
    <property type="entry name" value="Rcpt_L-dom_sf"/>
</dbReference>
<dbReference type="SUPFAM" id="SSF52058">
    <property type="entry name" value="L domain-like"/>
    <property type="match status" value="6"/>
</dbReference>
<evidence type="ECO:0000259" key="2">
    <source>
        <dbReference type="Pfam" id="PF01030"/>
    </source>
</evidence>
<feature type="chain" id="PRO_5002732447" evidence="1">
    <location>
        <begin position="18"/>
        <end position="1062"/>
    </location>
</feature>
<dbReference type="Pfam" id="PF01030">
    <property type="entry name" value="Recep_L_domain"/>
    <property type="match status" value="5"/>
</dbReference>
<evidence type="ECO:0000313" key="3">
    <source>
        <dbReference type="EMBL" id="CAP26776.2"/>
    </source>
</evidence>
<reference evidence="3 4" key="1">
    <citation type="journal article" date="2003" name="PLoS Biol.">
        <title>The genome sequence of Caenorhabditis briggsae: a platform for comparative genomics.</title>
        <authorList>
            <person name="Stein L.D."/>
            <person name="Bao Z."/>
            <person name="Blasiar D."/>
            <person name="Blumenthal T."/>
            <person name="Brent M.R."/>
            <person name="Chen N."/>
            <person name="Chinwalla A."/>
            <person name="Clarke L."/>
            <person name="Clee C."/>
            <person name="Coghlan A."/>
            <person name="Coulson A."/>
            <person name="D'Eustachio P."/>
            <person name="Fitch D.H."/>
            <person name="Fulton L.A."/>
            <person name="Fulton R.E."/>
            <person name="Griffiths-Jones S."/>
            <person name="Harris T.W."/>
            <person name="Hillier L.W."/>
            <person name="Kamath R."/>
            <person name="Kuwabara P.E."/>
            <person name="Mardis E.R."/>
            <person name="Marra M.A."/>
            <person name="Miner T.L."/>
            <person name="Minx P."/>
            <person name="Mullikin J.C."/>
            <person name="Plumb R.W."/>
            <person name="Rogers J."/>
            <person name="Schein J.E."/>
            <person name="Sohrmann M."/>
            <person name="Spieth J."/>
            <person name="Stajich J.E."/>
            <person name="Wei C."/>
            <person name="Willey D."/>
            <person name="Wilson R.K."/>
            <person name="Durbin R."/>
            <person name="Waterston R.H."/>
        </authorList>
    </citation>
    <scope>NUCLEOTIDE SEQUENCE [LARGE SCALE GENOMIC DNA]</scope>
    <source>
        <strain evidence="3 4">AF16</strain>
    </source>
</reference>
<sequence length="1062" mass="121528">MIILYLFFLALVVPVLAENATAIPQNGTEIDYGPDPMELEIRQDPRCLPGCFFETNILGSWFIDDFPRNCTTVCAPYGFRIDGQTDLSEKQLAETLKNMKNVIAFQFAVTHTRFKNTQFLANLETVDCYDVGTFRHSINYRMEDVGLLNLSNVSCNIEIGSNNNMTQLNLPKLNLVHSPYANYSSFTVSVSYNHPDFCITVSEMLKFMVYNDTNFNWMIGDYCRLSNNSELLSQKYCDVRDTPLEVMASNCLKIVGNLLIDEKNEIFVGKLANVDTIFGNLIIRNTNLTDTNFLGSLTTVMSMRKGEPVILIENNPELRNVTIPKFVKYHAPQTHVPVQMYNNSAELSKTSKFCNDLQSQLTDTMTWIVRIDGLVCDEGCVFAKTVVITSESIKNFPSNCSRICANLEFNDNSNLSEIELLPMFQNLKELFGSLKFVNTNFESASFLASLAVIECDSGGFFKFENNQNMKEIGMKSLIRCVCDFEVSLAPKLEKLNFPLLKNFTHSSGNISQVEMSISNVSSNFCITFQEMQHFMMNENLFLKNFTGHFCKQPGKYCADVCEIESSNIYFRCEIMSGSIVVNSENQLISDALNTVKWIFGNLKIENTNMTKFHVLNSLEYVVSLDNSNAIEIVGNRKLVEISIPNLKRVQTNQKRWLQIQGNNEKLTDFVIEQDQFCKTLTNYNGENQFVSEIDGKICHPKCIFPNPPFHKLAKDLIPIFLDCTTICADIIIDQNTSFPEGSLIFSFKHVKKIFGSLKVSQTNFTTGSFLGGIEEIECDKSDSFIFENNFEMTEIGMLHLTRCACQFMVYQNPKMTGLNLPNLRNFHPQNKSIVQYIDMQIYDMPSEFCIDHMEMENFIKEPSLFMSTLPINYCSVFNFPTSPGQDTICEFKENFTMQELDSNCTTLLGNVTLTNKNQDFLYKIQSVKYLFGTLEIYQTNLTTIELPNLEYVASLRKQKPAIRLVANFNLTNFQLPKLKRVRAYQREWIRFEDKNDELMRNLKNQPQICLPHRDILNETILYEARIGDKYCDDVVKSIDENNFSSSILEIPSSFVFITLLWI</sequence>